<reference evidence="3" key="1">
    <citation type="submission" date="2022-01" db="EMBL/GenBank/DDBJ databases">
        <title>Draft genome sequence of Sabulilitoribacter arenilitoris KCTC 52401.</title>
        <authorList>
            <person name="Oh J.-S."/>
        </authorList>
    </citation>
    <scope>NUCLEOTIDE SEQUENCE</scope>
    <source>
        <strain evidence="3">HMF6543</strain>
    </source>
</reference>
<dbReference type="EMBL" id="JAKKDU010000013">
    <property type="protein sequence ID" value="MCF7568975.1"/>
    <property type="molecule type" value="Genomic_DNA"/>
</dbReference>
<keyword evidence="3" id="KW-0808">Transferase</keyword>
<protein>
    <submittedName>
        <fullName evidence="3">Glycosyltransferase</fullName>
        <ecNumber evidence="3">2.4.-.-</ecNumber>
    </submittedName>
</protein>
<dbReference type="Gene3D" id="3.40.50.2000">
    <property type="entry name" value="Glycogen Phosphorylase B"/>
    <property type="match status" value="2"/>
</dbReference>
<sequence>MRILQLIDSLDAGGAERMAINYANMLSQEHLSFICVTRTEGLLKKAMNNNVDYLFLNKKKTLDFKSIKRLNNYVKKHNIEIVHAHATSFFIATLIKFFNRKIKLIWHDHYGNSEFLKYRKFKILKLCSYKFNTIVSVNDVLKTWSENNLKCKKVSVLNNFVTISTNEVKETVLKGQKGKRIVCLANLRQQKNHLMLLDAFRGVYEYDKEWTLHIVGEDKADSYSSTLKEKIGALKLHNNVFIYGSRSDVQNILSQSDMGVLSSKSEGLPLALLEYGLAKLPVVATNVGDCNKVVTKISEGVLVESGNYTAFGEAMLNYINNKDLRTSCGETLFENVTNNFSHQSIKKQLIEIYSS</sequence>
<proteinExistence type="predicted"/>
<dbReference type="EC" id="2.4.-.-" evidence="3"/>
<dbReference type="AlphaFoldDB" id="A0AAE3JQ91"/>
<feature type="domain" description="Glycosyl transferase family 1" evidence="1">
    <location>
        <begin position="168"/>
        <end position="330"/>
    </location>
</feature>
<feature type="domain" description="Glycosyltransferase subfamily 4-like N-terminal" evidence="2">
    <location>
        <begin position="13"/>
        <end position="162"/>
    </location>
</feature>
<name>A0AAE3JQ91_9FLAO</name>
<dbReference type="InterPro" id="IPR028098">
    <property type="entry name" value="Glyco_trans_4-like_N"/>
</dbReference>
<dbReference type="Pfam" id="PF13439">
    <property type="entry name" value="Glyco_transf_4"/>
    <property type="match status" value="1"/>
</dbReference>
<accession>A0AAE3JQ91</accession>
<evidence type="ECO:0000259" key="1">
    <source>
        <dbReference type="Pfam" id="PF00534"/>
    </source>
</evidence>
<evidence type="ECO:0000313" key="3">
    <source>
        <dbReference type="EMBL" id="MCF7568975.1"/>
    </source>
</evidence>
<comment type="caution">
    <text evidence="3">The sequence shown here is derived from an EMBL/GenBank/DDBJ whole genome shotgun (WGS) entry which is preliminary data.</text>
</comment>
<keyword evidence="3" id="KW-0328">Glycosyltransferase</keyword>
<evidence type="ECO:0000259" key="2">
    <source>
        <dbReference type="Pfam" id="PF13439"/>
    </source>
</evidence>
<organism evidence="3 4">
    <name type="scientific">Wocania arenilitoris</name>
    <dbReference type="NCBI Taxonomy" id="2044858"/>
    <lineage>
        <taxon>Bacteria</taxon>
        <taxon>Pseudomonadati</taxon>
        <taxon>Bacteroidota</taxon>
        <taxon>Flavobacteriia</taxon>
        <taxon>Flavobacteriales</taxon>
        <taxon>Flavobacteriaceae</taxon>
        <taxon>Wocania</taxon>
    </lineage>
</organism>
<dbReference type="SUPFAM" id="SSF53756">
    <property type="entry name" value="UDP-Glycosyltransferase/glycogen phosphorylase"/>
    <property type="match status" value="1"/>
</dbReference>
<dbReference type="RefSeq" id="WP_237240311.1">
    <property type="nucleotide sequence ID" value="NZ_JAKKDU010000013.1"/>
</dbReference>
<dbReference type="InterPro" id="IPR001296">
    <property type="entry name" value="Glyco_trans_1"/>
</dbReference>
<dbReference type="Pfam" id="PF00534">
    <property type="entry name" value="Glycos_transf_1"/>
    <property type="match status" value="1"/>
</dbReference>
<keyword evidence="4" id="KW-1185">Reference proteome</keyword>
<gene>
    <name evidence="3" type="ORF">L3X37_11460</name>
</gene>
<dbReference type="PANTHER" id="PTHR12526">
    <property type="entry name" value="GLYCOSYLTRANSFERASE"/>
    <property type="match status" value="1"/>
</dbReference>
<dbReference type="GO" id="GO:0016757">
    <property type="term" value="F:glycosyltransferase activity"/>
    <property type="evidence" value="ECO:0007669"/>
    <property type="project" value="UniProtKB-KW"/>
</dbReference>
<evidence type="ECO:0000313" key="4">
    <source>
        <dbReference type="Proteomes" id="UP001199795"/>
    </source>
</evidence>
<dbReference type="Proteomes" id="UP001199795">
    <property type="component" value="Unassembled WGS sequence"/>
</dbReference>